<comment type="caution">
    <text evidence="4">The sequence shown here is derived from an EMBL/GenBank/DDBJ whole genome shotgun (WGS) entry which is preliminary data.</text>
</comment>
<feature type="region of interest" description="Disordered" evidence="1">
    <location>
        <begin position="1"/>
        <end position="53"/>
    </location>
</feature>
<evidence type="ECO:0000256" key="1">
    <source>
        <dbReference type="SAM" id="MobiDB-lite"/>
    </source>
</evidence>
<evidence type="ECO:0000313" key="2">
    <source>
        <dbReference type="EMBL" id="MBB4347496.1"/>
    </source>
</evidence>
<dbReference type="EMBL" id="JACIHM010000001">
    <property type="protein sequence ID" value="MBB4444796.1"/>
    <property type="molecule type" value="Genomic_DNA"/>
</dbReference>
<dbReference type="AlphaFoldDB" id="A0A7W6UWS3"/>
<keyword evidence="6" id="KW-1185">Reference proteome</keyword>
<evidence type="ECO:0000313" key="5">
    <source>
        <dbReference type="Proteomes" id="UP000520770"/>
    </source>
</evidence>
<dbReference type="Proteomes" id="UP000520770">
    <property type="component" value="Unassembled WGS sequence"/>
</dbReference>
<reference evidence="5 6" key="1">
    <citation type="submission" date="2020-08" db="EMBL/GenBank/DDBJ databases">
        <title>Genomic Encyclopedia of Type Strains, Phase IV (KMG-V): Genome sequencing to study the core and pangenomes of soil and plant-associated prokaryotes.</title>
        <authorList>
            <person name="Whitman W."/>
        </authorList>
    </citation>
    <scope>NUCLEOTIDE SEQUENCE [LARGE SCALE GENOMIC DNA]</scope>
    <source>
        <strain evidence="3 6">SEMIA 444</strain>
        <strain evidence="2 5">SEMIA 448</strain>
        <strain evidence="4 7">SEMIA 452</strain>
    </source>
</reference>
<name>A0A7W6UWS3_9HYPH</name>
<proteinExistence type="predicted"/>
<feature type="compositionally biased region" description="Basic and acidic residues" evidence="1">
    <location>
        <begin position="19"/>
        <end position="37"/>
    </location>
</feature>
<evidence type="ECO:0000313" key="6">
    <source>
        <dbReference type="Proteomes" id="UP000524535"/>
    </source>
</evidence>
<dbReference type="Proteomes" id="UP000576087">
    <property type="component" value="Unassembled WGS sequence"/>
</dbReference>
<feature type="compositionally biased region" description="Polar residues" evidence="1">
    <location>
        <begin position="38"/>
        <end position="53"/>
    </location>
</feature>
<protein>
    <submittedName>
        <fullName evidence="4">Uncharacterized protein</fullName>
    </submittedName>
</protein>
<dbReference type="Proteomes" id="UP000524535">
    <property type="component" value="Unassembled WGS sequence"/>
</dbReference>
<dbReference type="EMBL" id="JACIGW010000001">
    <property type="protein sequence ID" value="MBB4347496.1"/>
    <property type="molecule type" value="Genomic_DNA"/>
</dbReference>
<dbReference type="EMBL" id="JACIGY010000001">
    <property type="protein sequence ID" value="MBB4410109.1"/>
    <property type="molecule type" value="Genomic_DNA"/>
</dbReference>
<organism evidence="4 7">
    <name type="scientific">Aliirhizobium cellulosilyticum</name>
    <dbReference type="NCBI Taxonomy" id="393664"/>
    <lineage>
        <taxon>Bacteria</taxon>
        <taxon>Pseudomonadati</taxon>
        <taxon>Pseudomonadota</taxon>
        <taxon>Alphaproteobacteria</taxon>
        <taxon>Hyphomicrobiales</taxon>
        <taxon>Rhizobiaceae</taxon>
        <taxon>Aliirhizobium</taxon>
    </lineage>
</organism>
<evidence type="ECO:0000313" key="3">
    <source>
        <dbReference type="EMBL" id="MBB4410109.1"/>
    </source>
</evidence>
<gene>
    <name evidence="3" type="ORF">GGE31_000580</name>
    <name evidence="2" type="ORF">GGE33_001204</name>
    <name evidence="4" type="ORF">GGE35_000578</name>
</gene>
<evidence type="ECO:0000313" key="4">
    <source>
        <dbReference type="EMBL" id="MBB4444796.1"/>
    </source>
</evidence>
<sequence>MLAMLAKSIKPICRRSKHAARDGDGDSDSDSDRREKPTSLTSASLHNQKFTDS</sequence>
<accession>A0A7W6UWS3</accession>
<evidence type="ECO:0000313" key="7">
    <source>
        <dbReference type="Proteomes" id="UP000576087"/>
    </source>
</evidence>